<proteinExistence type="predicted"/>
<name>A0ABQ9TGP8_SAGOE</name>
<sequence>MHGLRRKEGVVIELMTYMYCNVHEALRWIIYRDHCNKQVTRKGSVTQYHMSDAGIKEKSRRVVTELMTYTYFNVHEALRWIMSLDHCNKQVTLKVLLTQYHMSDAGIKEKRSRCSYRTNDLHVLQCP</sequence>
<gene>
    <name evidence="1" type="ORF">P7K49_039157</name>
</gene>
<dbReference type="Proteomes" id="UP001266305">
    <property type="component" value="Unassembled WGS sequence"/>
</dbReference>
<keyword evidence="2" id="KW-1185">Reference proteome</keyword>
<evidence type="ECO:0000313" key="1">
    <source>
        <dbReference type="EMBL" id="KAK2083921.1"/>
    </source>
</evidence>
<evidence type="ECO:0000313" key="2">
    <source>
        <dbReference type="Proteomes" id="UP001266305"/>
    </source>
</evidence>
<accession>A0ABQ9TGP8</accession>
<protein>
    <submittedName>
        <fullName evidence="1">Uncharacterized protein</fullName>
    </submittedName>
</protein>
<organism evidence="1 2">
    <name type="scientific">Saguinus oedipus</name>
    <name type="common">Cotton-top tamarin</name>
    <name type="synonym">Oedipomidas oedipus</name>
    <dbReference type="NCBI Taxonomy" id="9490"/>
    <lineage>
        <taxon>Eukaryota</taxon>
        <taxon>Metazoa</taxon>
        <taxon>Chordata</taxon>
        <taxon>Craniata</taxon>
        <taxon>Vertebrata</taxon>
        <taxon>Euteleostomi</taxon>
        <taxon>Mammalia</taxon>
        <taxon>Eutheria</taxon>
        <taxon>Euarchontoglires</taxon>
        <taxon>Primates</taxon>
        <taxon>Haplorrhini</taxon>
        <taxon>Platyrrhini</taxon>
        <taxon>Cebidae</taxon>
        <taxon>Callitrichinae</taxon>
        <taxon>Saguinus</taxon>
    </lineage>
</organism>
<reference evidence="1 2" key="1">
    <citation type="submission" date="2023-05" db="EMBL/GenBank/DDBJ databases">
        <title>B98-5 Cell Line De Novo Hybrid Assembly: An Optical Mapping Approach.</title>
        <authorList>
            <person name="Kananen K."/>
            <person name="Auerbach J.A."/>
            <person name="Kautto E."/>
            <person name="Blachly J.S."/>
        </authorList>
    </citation>
    <scope>NUCLEOTIDE SEQUENCE [LARGE SCALE GENOMIC DNA]</scope>
    <source>
        <strain evidence="1">B95-8</strain>
        <tissue evidence="1">Cell line</tissue>
    </source>
</reference>
<comment type="caution">
    <text evidence="1">The sequence shown here is derived from an EMBL/GenBank/DDBJ whole genome shotgun (WGS) entry which is preliminary data.</text>
</comment>
<dbReference type="EMBL" id="JASSZA010000023">
    <property type="protein sequence ID" value="KAK2083921.1"/>
    <property type="molecule type" value="Genomic_DNA"/>
</dbReference>